<dbReference type="AlphaFoldDB" id="A0A0F9MA97"/>
<organism evidence="1">
    <name type="scientific">marine sediment metagenome</name>
    <dbReference type="NCBI Taxonomy" id="412755"/>
    <lineage>
        <taxon>unclassified sequences</taxon>
        <taxon>metagenomes</taxon>
        <taxon>ecological metagenomes</taxon>
    </lineage>
</organism>
<name>A0A0F9MA97_9ZZZZ</name>
<comment type="caution">
    <text evidence="1">The sequence shown here is derived from an EMBL/GenBank/DDBJ whole genome shotgun (WGS) entry which is preliminary data.</text>
</comment>
<protein>
    <submittedName>
        <fullName evidence="1">Uncharacterized protein</fullName>
    </submittedName>
</protein>
<proteinExistence type="predicted"/>
<gene>
    <name evidence="1" type="ORF">LCGC14_1484970</name>
</gene>
<dbReference type="EMBL" id="LAZR01010607">
    <property type="protein sequence ID" value="KKM66062.1"/>
    <property type="molecule type" value="Genomic_DNA"/>
</dbReference>
<evidence type="ECO:0000313" key="1">
    <source>
        <dbReference type="EMBL" id="KKM66062.1"/>
    </source>
</evidence>
<accession>A0A0F9MA97</accession>
<sequence length="113" mass="12573">MTNPKWIEQWQTPYDLAVGKGGKVQDVFARIGPSGGIAIFVEVYEPEKGVLYYSPYLNSMPGDDHTEDPDDDPCTCTACAFELDPDAWLDGMMGATNWGEWDWDVGMKSIPGY</sequence>
<reference evidence="1" key="1">
    <citation type="journal article" date="2015" name="Nature">
        <title>Complex archaea that bridge the gap between prokaryotes and eukaryotes.</title>
        <authorList>
            <person name="Spang A."/>
            <person name="Saw J.H."/>
            <person name="Jorgensen S.L."/>
            <person name="Zaremba-Niedzwiedzka K."/>
            <person name="Martijn J."/>
            <person name="Lind A.E."/>
            <person name="van Eijk R."/>
            <person name="Schleper C."/>
            <person name="Guy L."/>
            <person name="Ettema T.J."/>
        </authorList>
    </citation>
    <scope>NUCLEOTIDE SEQUENCE</scope>
</reference>